<keyword evidence="15" id="KW-1185">Reference proteome</keyword>
<evidence type="ECO:0000256" key="3">
    <source>
        <dbReference type="ARBA" id="ARBA00011557"/>
    </source>
</evidence>
<dbReference type="AlphaFoldDB" id="A0A502BN39"/>
<evidence type="ECO:0000256" key="1">
    <source>
        <dbReference type="ARBA" id="ARBA00004651"/>
    </source>
</evidence>
<keyword evidence="7 11" id="KW-0812">Transmembrane</keyword>
<comment type="caution">
    <text evidence="14">The sequence shown here is derived from an EMBL/GenBank/DDBJ whole genome shotgun (WGS) entry which is preliminary data.</text>
</comment>
<dbReference type="InterPro" id="IPR000515">
    <property type="entry name" value="MetI-like"/>
</dbReference>
<dbReference type="CDD" id="cd06261">
    <property type="entry name" value="TM_PBP2"/>
    <property type="match status" value="1"/>
</dbReference>
<dbReference type="SUPFAM" id="SSF161098">
    <property type="entry name" value="MetI-like"/>
    <property type="match status" value="1"/>
</dbReference>
<gene>
    <name evidence="12" type="primary">ugpE</name>
    <name evidence="14" type="ORF">FHY56_14545</name>
</gene>
<feature type="transmembrane region" description="Helical" evidence="11">
    <location>
        <begin position="107"/>
        <end position="128"/>
    </location>
</feature>
<reference evidence="14 15" key="1">
    <citation type="journal article" date="2003" name="Int. J. Syst. Evol. Microbiol.">
        <title>Towards a standardized format for the description of a novel species (of an established genus): Ochrobactrum gallinifaecis sp. nov.</title>
        <authorList>
            <person name="Kampfer P."/>
            <person name="Buczolits S."/>
            <person name="Albrecht A."/>
            <person name="Busse H.J."/>
            <person name="Stackebrandt E."/>
        </authorList>
    </citation>
    <scope>NUCLEOTIDE SEQUENCE [LARGE SCALE GENOMIC DNA]</scope>
    <source>
        <strain evidence="14 15">ISO 196</strain>
    </source>
</reference>
<feature type="transmembrane region" description="Helical" evidence="11">
    <location>
        <begin position="76"/>
        <end position="100"/>
    </location>
</feature>
<comment type="subunit">
    <text evidence="3 12">The complex is composed of two ATP-binding proteins (UgpC), two transmembrane proteins (UgpA and UgpE) and a solute-binding protein (UgpB).</text>
</comment>
<keyword evidence="9 11" id="KW-0472">Membrane</keyword>
<feature type="domain" description="ABC transmembrane type-1" evidence="13">
    <location>
        <begin position="72"/>
        <end position="261"/>
    </location>
</feature>
<dbReference type="Proteomes" id="UP000315388">
    <property type="component" value="Unassembled WGS sequence"/>
</dbReference>
<sequence length="276" mass="30803">MTKKPGLLRTTTAIGIALLFILPLWWMAISAVRPSNDIFRYLSPLSIWTIIPNDFTLSHIIELWTGSFRQAILNSMFVTLVTVVFGLMICSAAAFALAVIEFPYRNAVFMVMVVSFLIPFDAIAVPLYQIMRGFNLQNTYLGLILPGVGNGLAVFMLRQFFLGIPKELREAAMVDGMGWFGIFWRIYLPLSVPALISAALILFIIQWQAYLWPLLIAPNPDYKVAAVAIAQFSTSYDVNYSLIFAAALFISLIPMVILTVFQRYYAASVASTGSKE</sequence>
<feature type="transmembrane region" description="Helical" evidence="11">
    <location>
        <begin position="140"/>
        <end position="161"/>
    </location>
</feature>
<dbReference type="PROSITE" id="PS50928">
    <property type="entry name" value="ABC_TM1"/>
    <property type="match status" value="1"/>
</dbReference>
<dbReference type="InterPro" id="IPR035906">
    <property type="entry name" value="MetI-like_sf"/>
</dbReference>
<dbReference type="PANTHER" id="PTHR43744:SF8">
    <property type="entry name" value="SN-GLYCEROL-3-PHOSPHATE TRANSPORT SYSTEM PERMEASE PROTEIN UGPE"/>
    <property type="match status" value="1"/>
</dbReference>
<evidence type="ECO:0000256" key="6">
    <source>
        <dbReference type="ARBA" id="ARBA00022475"/>
    </source>
</evidence>
<feature type="transmembrane region" description="Helical" evidence="11">
    <location>
        <begin position="240"/>
        <end position="261"/>
    </location>
</feature>
<proteinExistence type="inferred from homology"/>
<evidence type="ECO:0000259" key="13">
    <source>
        <dbReference type="PROSITE" id="PS50928"/>
    </source>
</evidence>
<evidence type="ECO:0000256" key="9">
    <source>
        <dbReference type="ARBA" id="ARBA00023136"/>
    </source>
</evidence>
<feature type="transmembrane region" description="Helical" evidence="11">
    <location>
        <begin position="182"/>
        <end position="205"/>
    </location>
</feature>
<accession>A0A502BN39</accession>
<name>A0A502BN39_9HYPH</name>
<evidence type="ECO:0000256" key="7">
    <source>
        <dbReference type="ARBA" id="ARBA00022692"/>
    </source>
</evidence>
<evidence type="ECO:0000256" key="12">
    <source>
        <dbReference type="RuleBase" id="RU363056"/>
    </source>
</evidence>
<dbReference type="RefSeq" id="WP_140905885.1">
    <property type="nucleotide sequence ID" value="NZ_JBHTMD010000046.1"/>
</dbReference>
<dbReference type="Gene3D" id="1.10.3720.10">
    <property type="entry name" value="MetI-like"/>
    <property type="match status" value="1"/>
</dbReference>
<evidence type="ECO:0000313" key="14">
    <source>
        <dbReference type="EMBL" id="TPF74483.1"/>
    </source>
</evidence>
<organism evidence="14 15">
    <name type="scientific">Brucella gallinifaecis</name>
    <dbReference type="NCBI Taxonomy" id="215590"/>
    <lineage>
        <taxon>Bacteria</taxon>
        <taxon>Pseudomonadati</taxon>
        <taxon>Pseudomonadota</taxon>
        <taxon>Alphaproteobacteria</taxon>
        <taxon>Hyphomicrobiales</taxon>
        <taxon>Brucellaceae</taxon>
        <taxon>Brucella/Ochrobactrum group</taxon>
        <taxon>Brucella</taxon>
    </lineage>
</organism>
<keyword evidence="8 11" id="KW-1133">Transmembrane helix</keyword>
<comment type="subcellular location">
    <subcellularLocation>
        <location evidence="12">Cell inner membrane</location>
        <topology evidence="12">Multi-pass membrane protein</topology>
    </subcellularLocation>
    <subcellularLocation>
        <location evidence="1 11">Cell membrane</location>
        <topology evidence="1 11">Multi-pass membrane protein</topology>
    </subcellularLocation>
</comment>
<evidence type="ECO:0000256" key="5">
    <source>
        <dbReference type="ARBA" id="ARBA00022448"/>
    </source>
</evidence>
<evidence type="ECO:0000256" key="11">
    <source>
        <dbReference type="RuleBase" id="RU363032"/>
    </source>
</evidence>
<keyword evidence="12" id="KW-0997">Cell inner membrane</keyword>
<protein>
    <recommendedName>
        <fullName evidence="4 12">sn-glycerol-3-phosphate transport system permease protein UgpE</fullName>
    </recommendedName>
</protein>
<evidence type="ECO:0000256" key="2">
    <source>
        <dbReference type="ARBA" id="ARBA00009306"/>
    </source>
</evidence>
<feature type="transmembrane region" description="Helical" evidence="11">
    <location>
        <begin position="12"/>
        <end position="32"/>
    </location>
</feature>
<comment type="similarity">
    <text evidence="2 11">Belongs to the binding-protein-dependent transport system permease family.</text>
</comment>
<evidence type="ECO:0000313" key="15">
    <source>
        <dbReference type="Proteomes" id="UP000315388"/>
    </source>
</evidence>
<keyword evidence="5 11" id="KW-0813">Transport</keyword>
<dbReference type="PANTHER" id="PTHR43744">
    <property type="entry name" value="ABC TRANSPORTER PERMEASE PROTEIN MG189-RELATED-RELATED"/>
    <property type="match status" value="1"/>
</dbReference>
<dbReference type="Pfam" id="PF00528">
    <property type="entry name" value="BPD_transp_1"/>
    <property type="match status" value="1"/>
</dbReference>
<evidence type="ECO:0000256" key="8">
    <source>
        <dbReference type="ARBA" id="ARBA00022989"/>
    </source>
</evidence>
<keyword evidence="6 12" id="KW-1003">Cell membrane</keyword>
<dbReference type="EMBL" id="VEWJ01000011">
    <property type="protein sequence ID" value="TPF74483.1"/>
    <property type="molecule type" value="Genomic_DNA"/>
</dbReference>
<comment type="function">
    <text evidence="10 12">Part of the ABC transporter complex UgpBAEC involved in sn-glycerol-3-phosphate (G3P) import. Probably responsible for the translocation of the substrate across the membrane.</text>
</comment>
<dbReference type="OrthoDB" id="9815445at2"/>
<evidence type="ECO:0000256" key="4">
    <source>
        <dbReference type="ARBA" id="ARBA00020515"/>
    </source>
</evidence>
<dbReference type="GO" id="GO:0055085">
    <property type="term" value="P:transmembrane transport"/>
    <property type="evidence" value="ECO:0007669"/>
    <property type="project" value="InterPro"/>
</dbReference>
<dbReference type="GO" id="GO:0005886">
    <property type="term" value="C:plasma membrane"/>
    <property type="evidence" value="ECO:0007669"/>
    <property type="project" value="UniProtKB-SubCell"/>
</dbReference>
<evidence type="ECO:0000256" key="10">
    <source>
        <dbReference type="ARBA" id="ARBA00037054"/>
    </source>
</evidence>